<organism evidence="1 2">
    <name type="scientific">Cuscuta campestris</name>
    <dbReference type="NCBI Taxonomy" id="132261"/>
    <lineage>
        <taxon>Eukaryota</taxon>
        <taxon>Viridiplantae</taxon>
        <taxon>Streptophyta</taxon>
        <taxon>Embryophyta</taxon>
        <taxon>Tracheophyta</taxon>
        <taxon>Spermatophyta</taxon>
        <taxon>Magnoliopsida</taxon>
        <taxon>eudicotyledons</taxon>
        <taxon>Gunneridae</taxon>
        <taxon>Pentapetalae</taxon>
        <taxon>asterids</taxon>
        <taxon>lamiids</taxon>
        <taxon>Solanales</taxon>
        <taxon>Convolvulaceae</taxon>
        <taxon>Cuscuteae</taxon>
        <taxon>Cuscuta</taxon>
        <taxon>Cuscuta subgen. Grammica</taxon>
        <taxon>Cuscuta sect. Cleistogrammica</taxon>
    </lineage>
</organism>
<name>A0A484LCR6_9ASTE</name>
<reference evidence="1 2" key="1">
    <citation type="submission" date="2018-04" db="EMBL/GenBank/DDBJ databases">
        <authorList>
            <person name="Vogel A."/>
        </authorList>
    </citation>
    <scope>NUCLEOTIDE SEQUENCE [LARGE SCALE GENOMIC DNA]</scope>
</reference>
<keyword evidence="2" id="KW-1185">Reference proteome</keyword>
<evidence type="ECO:0000313" key="1">
    <source>
        <dbReference type="EMBL" id="VFQ74325.1"/>
    </source>
</evidence>
<evidence type="ECO:0000313" key="2">
    <source>
        <dbReference type="Proteomes" id="UP000595140"/>
    </source>
</evidence>
<dbReference type="Proteomes" id="UP000595140">
    <property type="component" value="Unassembled WGS sequence"/>
</dbReference>
<dbReference type="InterPro" id="IPR015915">
    <property type="entry name" value="Kelch-typ_b-propeller"/>
</dbReference>
<protein>
    <submittedName>
        <fullName evidence="1">Uncharacterized protein</fullName>
    </submittedName>
</protein>
<dbReference type="AlphaFoldDB" id="A0A484LCR6"/>
<proteinExistence type="predicted"/>
<accession>A0A484LCR6</accession>
<dbReference type="SUPFAM" id="SSF117281">
    <property type="entry name" value="Kelch motif"/>
    <property type="match status" value="1"/>
</dbReference>
<gene>
    <name evidence="1" type="ORF">CCAM_LOCUS16101</name>
</gene>
<sequence length="272" mass="30918">MEEGGGDKKAEVVLVRTLGADEPKHYDEDGVYCRRVRFHQVALSEGKIKSNCFPSMLNRIGDGAMLYEFGLRCLHTPEVFDPSVGFWELSQLPPELVGCRVSDGGVISDPPNSRLLVHLYEGTLYAFYPGSGEWELIGSLLHWRYPNVVLVDNVLYIHDFKSRVFLYAYDVARRQQLKVTWSSKKYEYNNGYRVKVTKYEFDAMFYVGGVHFPMATWSPCDGDEGTTSSASTMFFKFKVDRPNNGLHIVCTPVDIQCHDIQNTIKVTGFLLL</sequence>
<dbReference type="EMBL" id="OOIL02001339">
    <property type="protein sequence ID" value="VFQ74325.1"/>
    <property type="molecule type" value="Genomic_DNA"/>
</dbReference>